<keyword evidence="3" id="KW-1185">Reference proteome</keyword>
<dbReference type="InterPro" id="IPR001242">
    <property type="entry name" value="Condensation_dom"/>
</dbReference>
<dbReference type="PhylomeDB" id="A0A0A2LC72"/>
<gene>
    <name evidence="2" type="ORF">PITC_016050</name>
</gene>
<dbReference type="Proteomes" id="UP000030104">
    <property type="component" value="Unassembled WGS sequence"/>
</dbReference>
<feature type="domain" description="Condensation" evidence="1">
    <location>
        <begin position="32"/>
        <end position="159"/>
    </location>
</feature>
<proteinExistence type="predicted"/>
<name>A0A0A2LC72_PENIT</name>
<dbReference type="Gene3D" id="3.30.559.30">
    <property type="entry name" value="Nonribosomal peptide synthetase, condensation domain"/>
    <property type="match status" value="1"/>
</dbReference>
<evidence type="ECO:0000313" key="3">
    <source>
        <dbReference type="Proteomes" id="UP000030104"/>
    </source>
</evidence>
<dbReference type="Pfam" id="PF00668">
    <property type="entry name" value="Condensation"/>
    <property type="match status" value="1"/>
</dbReference>
<dbReference type="Gene3D" id="3.30.559.10">
    <property type="entry name" value="Chloramphenicol acetyltransferase-like domain"/>
    <property type="match status" value="1"/>
</dbReference>
<dbReference type="STRING" id="40296.A0A0A2LC72"/>
<accession>A0A0A2LC72</accession>
<reference evidence="2 3" key="1">
    <citation type="journal article" date="2015" name="Mol. Plant Microbe Interact.">
        <title>Genome, transcriptome, and functional analyses of Penicillium expansum provide new insights into secondary metabolism and pathogenicity.</title>
        <authorList>
            <person name="Ballester A.R."/>
            <person name="Marcet-Houben M."/>
            <person name="Levin E."/>
            <person name="Sela N."/>
            <person name="Selma-Lazaro C."/>
            <person name="Carmona L."/>
            <person name="Wisniewski M."/>
            <person name="Droby S."/>
            <person name="Gonzalez-Candelas L."/>
            <person name="Gabaldon T."/>
        </authorList>
    </citation>
    <scope>NUCLEOTIDE SEQUENCE [LARGE SCALE GENOMIC DNA]</scope>
    <source>
        <strain evidence="2 3">PHI-1</strain>
    </source>
</reference>
<sequence length="194" mass="21485">MAETEQRQLAYWLEQLEGSQPAELLYDKTRNTNLLCVRTTVEPEDSFHALVQRVQQTNSAASSNQDVAFHKILSELRPGTDDWSRNPLVQTIFAVHSPEDANSPQLDGVTVATSKFDIEWHLIQGGQRISGHIIFSDDLFEASSIRFVESVFAEVLVSTLPLTQGLSALADMGLTDVARADYSRDSSAVPSHIL</sequence>
<organism evidence="2 3">
    <name type="scientific">Penicillium italicum</name>
    <name type="common">Blue mold</name>
    <dbReference type="NCBI Taxonomy" id="40296"/>
    <lineage>
        <taxon>Eukaryota</taxon>
        <taxon>Fungi</taxon>
        <taxon>Dikarya</taxon>
        <taxon>Ascomycota</taxon>
        <taxon>Pezizomycotina</taxon>
        <taxon>Eurotiomycetes</taxon>
        <taxon>Eurotiomycetidae</taxon>
        <taxon>Eurotiales</taxon>
        <taxon>Aspergillaceae</taxon>
        <taxon>Penicillium</taxon>
    </lineage>
</organism>
<protein>
    <recommendedName>
        <fullName evidence="1">Condensation domain-containing protein</fullName>
    </recommendedName>
</protein>
<comment type="caution">
    <text evidence="2">The sequence shown here is derived from an EMBL/GenBank/DDBJ whole genome shotgun (WGS) entry which is preliminary data.</text>
</comment>
<dbReference type="EMBL" id="JQGA01000116">
    <property type="protein sequence ID" value="KGO77677.1"/>
    <property type="molecule type" value="Genomic_DNA"/>
</dbReference>
<evidence type="ECO:0000259" key="1">
    <source>
        <dbReference type="Pfam" id="PF00668"/>
    </source>
</evidence>
<dbReference type="InterPro" id="IPR023213">
    <property type="entry name" value="CAT-like_dom_sf"/>
</dbReference>
<dbReference type="SUPFAM" id="SSF52777">
    <property type="entry name" value="CoA-dependent acyltransferases"/>
    <property type="match status" value="1"/>
</dbReference>
<dbReference type="HOGENOM" id="CLU_1402878_0_0_1"/>
<dbReference type="OrthoDB" id="416786at2759"/>
<evidence type="ECO:0000313" key="2">
    <source>
        <dbReference type="EMBL" id="KGO77677.1"/>
    </source>
</evidence>
<dbReference type="GO" id="GO:0003824">
    <property type="term" value="F:catalytic activity"/>
    <property type="evidence" value="ECO:0007669"/>
    <property type="project" value="InterPro"/>
</dbReference>
<dbReference type="AlphaFoldDB" id="A0A0A2LC72"/>